<keyword evidence="3" id="KW-1185">Reference proteome</keyword>
<proteinExistence type="predicted"/>
<dbReference type="GeneID" id="8503362"/>
<accession>A0A179UT54</accession>
<dbReference type="AlphaFoldDB" id="A0A179UT54"/>
<dbReference type="Proteomes" id="UP000002038">
    <property type="component" value="Unassembled WGS sequence"/>
</dbReference>
<dbReference type="OrthoDB" id="4187779at2759"/>
<protein>
    <submittedName>
        <fullName evidence="2">Uncharacterized protein</fullName>
    </submittedName>
</protein>
<feature type="compositionally biased region" description="Low complexity" evidence="1">
    <location>
        <begin position="116"/>
        <end position="150"/>
    </location>
</feature>
<dbReference type="RefSeq" id="XP_031579595.1">
    <property type="nucleotide sequence ID" value="XM_031722746.1"/>
</dbReference>
<gene>
    <name evidence="2" type="ORF">BDBG_06725</name>
</gene>
<dbReference type="STRING" id="559298.A0A179UT54"/>
<feature type="region of interest" description="Disordered" evidence="1">
    <location>
        <begin position="112"/>
        <end position="164"/>
    </location>
</feature>
<evidence type="ECO:0000313" key="3">
    <source>
        <dbReference type="Proteomes" id="UP000002038"/>
    </source>
</evidence>
<dbReference type="VEuPathDB" id="FungiDB:BDBG_06725"/>
<reference evidence="2" key="1">
    <citation type="submission" date="2009-02" db="EMBL/GenBank/DDBJ databases">
        <title>The Genome Sequence of Blastomyces dermatitidis strain SLH14081.</title>
        <authorList>
            <consortium name="The Broad Institute Genome Sequencing Platform"/>
            <consortium name="Broad Institute Microbial Sequencing Center."/>
            <person name="Champion M."/>
            <person name="Cuomo C."/>
            <person name="Ma L.-J."/>
            <person name="Henn M.R."/>
            <person name="Klein B."/>
            <person name="Goldman B."/>
            <person name="Young S."/>
            <person name="Kodira C.D."/>
            <person name="Zeng Q."/>
            <person name="Koehrsen M."/>
            <person name="Alvarado L."/>
            <person name="Berlin A.M."/>
            <person name="Heiman D.I."/>
            <person name="Hepburn T.A."/>
            <person name="Saif S."/>
            <person name="Shea T.D."/>
            <person name="Shenoy N."/>
            <person name="Sykes S."/>
            <person name="Galagan J."/>
            <person name="Nusbaum C."/>
            <person name="Birren B."/>
        </authorList>
    </citation>
    <scope>NUCLEOTIDE SEQUENCE</scope>
    <source>
        <strain evidence="2">SLH14081</strain>
    </source>
</reference>
<dbReference type="RefSeq" id="XP_031579596.1">
    <property type="nucleotide sequence ID" value="XM_031722747.1"/>
</dbReference>
<dbReference type="EMBL" id="GG657461">
    <property type="protein sequence ID" value="OAT10963.1"/>
    <property type="molecule type" value="Genomic_DNA"/>
</dbReference>
<dbReference type="EMBL" id="GG657461">
    <property type="protein sequence ID" value="OAT10962.1"/>
    <property type="molecule type" value="Genomic_DNA"/>
</dbReference>
<organism evidence="2 3">
    <name type="scientific">Blastomyces gilchristii (strain SLH14081)</name>
    <name type="common">Blastomyces dermatitidis</name>
    <dbReference type="NCBI Taxonomy" id="559298"/>
    <lineage>
        <taxon>Eukaryota</taxon>
        <taxon>Fungi</taxon>
        <taxon>Dikarya</taxon>
        <taxon>Ascomycota</taxon>
        <taxon>Pezizomycotina</taxon>
        <taxon>Eurotiomycetes</taxon>
        <taxon>Eurotiomycetidae</taxon>
        <taxon>Onygenales</taxon>
        <taxon>Ajellomycetaceae</taxon>
        <taxon>Blastomyces</taxon>
    </lineage>
</organism>
<name>A0A179UT54_BLAGS</name>
<reference evidence="3" key="2">
    <citation type="journal article" date="2015" name="PLoS Genet.">
        <title>The dynamic genome and transcriptome of the human fungal pathogen Blastomyces and close relative Emmonsia.</title>
        <authorList>
            <person name="Munoz J.F."/>
            <person name="Gauthier G.M."/>
            <person name="Desjardins C.A."/>
            <person name="Gallo J.E."/>
            <person name="Holder J."/>
            <person name="Sullivan T.D."/>
            <person name="Marty A.J."/>
            <person name="Carmen J.C."/>
            <person name="Chen Z."/>
            <person name="Ding L."/>
            <person name="Gujja S."/>
            <person name="Magrini V."/>
            <person name="Misas E."/>
            <person name="Mitreva M."/>
            <person name="Priest M."/>
            <person name="Saif S."/>
            <person name="Whiston E.A."/>
            <person name="Young S."/>
            <person name="Zeng Q."/>
            <person name="Goldman W.E."/>
            <person name="Mardis E.R."/>
            <person name="Taylor J.W."/>
            <person name="McEwen J.G."/>
            <person name="Clay O.K."/>
            <person name="Klein B.S."/>
            <person name="Cuomo C.A."/>
        </authorList>
    </citation>
    <scope>NUCLEOTIDE SEQUENCE [LARGE SCALE GENOMIC DNA]</scope>
    <source>
        <strain evidence="3">SLH14081</strain>
    </source>
</reference>
<dbReference type="EMBL" id="GG657461">
    <property type="protein sequence ID" value="OAT10961.1"/>
    <property type="molecule type" value="Genomic_DNA"/>
</dbReference>
<dbReference type="RefSeq" id="XP_002623286.1">
    <property type="nucleotide sequence ID" value="XM_002623240.2"/>
</dbReference>
<evidence type="ECO:0000313" key="2">
    <source>
        <dbReference type="EMBL" id="OAT10963.1"/>
    </source>
</evidence>
<evidence type="ECO:0000256" key="1">
    <source>
        <dbReference type="SAM" id="MobiDB-lite"/>
    </source>
</evidence>
<sequence>MTWGTFPTGHETFWGPPNGGIPPNIMAPPPPAGFVITKGEDGKFTCDPRWASVSATTYKFSSDGKVVGNPASPMVALPSGPTPSGQAQAPHWVLPQQQIAGQFLQMSPAPVPAPAPVSVSAPGGASQPRPAPAVAPAGPSVPSQTQDPAAAPAPPAGGPGAAFAGLPPPSQVYAVPGTSFFTVVDAQGNLQVTLPGQHSAANLPPGFFQIMMMMRPP</sequence>
<dbReference type="KEGG" id="bgh:BDBG_06725"/>